<evidence type="ECO:0000256" key="5">
    <source>
        <dbReference type="ARBA" id="ARBA00022777"/>
    </source>
</evidence>
<dbReference type="InterPro" id="IPR024604">
    <property type="entry name" value="GSG2_C"/>
</dbReference>
<dbReference type="Gene3D" id="3.30.200.20">
    <property type="entry name" value="Phosphorylase Kinase, domain 1"/>
    <property type="match status" value="1"/>
</dbReference>
<gene>
    <name evidence="10" type="primary">WBGene00098679</name>
</gene>
<accession>A0A2A6B950</accession>
<evidence type="ECO:0000256" key="8">
    <source>
        <dbReference type="ARBA" id="ARBA00048679"/>
    </source>
</evidence>
<feature type="compositionally biased region" description="Basic and acidic residues" evidence="9">
    <location>
        <begin position="44"/>
        <end position="54"/>
    </location>
</feature>
<keyword evidence="2" id="KW-0723">Serine/threonine-protein kinase</keyword>
<feature type="compositionally biased region" description="Basic residues" evidence="9">
    <location>
        <begin position="255"/>
        <end position="267"/>
    </location>
</feature>
<feature type="region of interest" description="Disordered" evidence="9">
    <location>
        <begin position="209"/>
        <end position="267"/>
    </location>
</feature>
<dbReference type="Gene3D" id="1.10.510.10">
    <property type="entry name" value="Transferase(Phosphotransferase) domain 1"/>
    <property type="match status" value="1"/>
</dbReference>
<proteinExistence type="predicted"/>
<feature type="compositionally biased region" description="Basic and acidic residues" evidence="9">
    <location>
        <begin position="463"/>
        <end position="492"/>
    </location>
</feature>
<dbReference type="EnsemblMetazoa" id="PPA09125.1">
    <property type="protein sequence ID" value="PPA09125.1"/>
    <property type="gene ID" value="WBGene00098679"/>
</dbReference>
<dbReference type="GO" id="GO:0005524">
    <property type="term" value="F:ATP binding"/>
    <property type="evidence" value="ECO:0007669"/>
    <property type="project" value="UniProtKB-KW"/>
</dbReference>
<dbReference type="GO" id="GO:0035556">
    <property type="term" value="P:intracellular signal transduction"/>
    <property type="evidence" value="ECO:0000318"/>
    <property type="project" value="GO_Central"/>
</dbReference>
<dbReference type="GO" id="GO:0000278">
    <property type="term" value="P:mitotic cell cycle"/>
    <property type="evidence" value="ECO:0000318"/>
    <property type="project" value="GO_Central"/>
</dbReference>
<dbReference type="InterPro" id="IPR000719">
    <property type="entry name" value="Prot_kinase_dom"/>
</dbReference>
<dbReference type="PANTHER" id="PTHR24419">
    <property type="entry name" value="INTERLEUKIN-1 RECEPTOR-ASSOCIATED KINASE"/>
    <property type="match status" value="1"/>
</dbReference>
<dbReference type="InterPro" id="IPR011009">
    <property type="entry name" value="Kinase-like_dom_sf"/>
</dbReference>
<dbReference type="Proteomes" id="UP000005239">
    <property type="component" value="Unassembled WGS sequence"/>
</dbReference>
<dbReference type="EC" id="2.7.11.1" evidence="1"/>
<dbReference type="PROSITE" id="PS50011">
    <property type="entry name" value="PROTEIN_KINASE_DOM"/>
    <property type="match status" value="1"/>
</dbReference>
<dbReference type="SUPFAM" id="SSF56112">
    <property type="entry name" value="Protein kinase-like (PK-like)"/>
    <property type="match status" value="1"/>
</dbReference>
<feature type="region of interest" description="Disordered" evidence="9">
    <location>
        <begin position="280"/>
        <end position="522"/>
    </location>
</feature>
<reference evidence="10" key="2">
    <citation type="submission" date="2022-06" db="UniProtKB">
        <authorList>
            <consortium name="EnsemblMetazoa"/>
        </authorList>
    </citation>
    <scope>IDENTIFICATION</scope>
    <source>
        <strain evidence="10">PS312</strain>
    </source>
</reference>
<evidence type="ECO:0000256" key="4">
    <source>
        <dbReference type="ARBA" id="ARBA00022741"/>
    </source>
</evidence>
<dbReference type="OrthoDB" id="21018at2759"/>
<dbReference type="SMART" id="SM01331">
    <property type="entry name" value="DUF3635"/>
    <property type="match status" value="1"/>
</dbReference>
<evidence type="ECO:0000256" key="9">
    <source>
        <dbReference type="SAM" id="MobiDB-lite"/>
    </source>
</evidence>
<feature type="compositionally biased region" description="Acidic residues" evidence="9">
    <location>
        <begin position="451"/>
        <end position="462"/>
    </location>
</feature>
<dbReference type="AlphaFoldDB" id="A0A2A6B950"/>
<keyword evidence="3" id="KW-0808">Transferase</keyword>
<comment type="catalytic activity">
    <reaction evidence="8">
        <text>L-seryl-[protein] + ATP = O-phospho-L-seryl-[protein] + ADP + H(+)</text>
        <dbReference type="Rhea" id="RHEA:17989"/>
        <dbReference type="Rhea" id="RHEA-COMP:9863"/>
        <dbReference type="Rhea" id="RHEA-COMP:11604"/>
        <dbReference type="ChEBI" id="CHEBI:15378"/>
        <dbReference type="ChEBI" id="CHEBI:29999"/>
        <dbReference type="ChEBI" id="CHEBI:30616"/>
        <dbReference type="ChEBI" id="CHEBI:83421"/>
        <dbReference type="ChEBI" id="CHEBI:456216"/>
        <dbReference type="EC" id="2.7.11.1"/>
    </reaction>
</comment>
<comment type="catalytic activity">
    <reaction evidence="7">
        <text>L-threonyl-[protein] + ATP = O-phospho-L-threonyl-[protein] + ADP + H(+)</text>
        <dbReference type="Rhea" id="RHEA:46608"/>
        <dbReference type="Rhea" id="RHEA-COMP:11060"/>
        <dbReference type="Rhea" id="RHEA-COMP:11605"/>
        <dbReference type="ChEBI" id="CHEBI:15378"/>
        <dbReference type="ChEBI" id="CHEBI:30013"/>
        <dbReference type="ChEBI" id="CHEBI:30616"/>
        <dbReference type="ChEBI" id="CHEBI:61977"/>
        <dbReference type="ChEBI" id="CHEBI:456216"/>
        <dbReference type="EC" id="2.7.11.1"/>
    </reaction>
</comment>
<keyword evidence="5" id="KW-0418">Kinase</keyword>
<evidence type="ECO:0000256" key="7">
    <source>
        <dbReference type="ARBA" id="ARBA00047899"/>
    </source>
</evidence>
<dbReference type="GO" id="GO:0005737">
    <property type="term" value="C:cytoplasm"/>
    <property type="evidence" value="ECO:0000318"/>
    <property type="project" value="GO_Central"/>
</dbReference>
<feature type="region of interest" description="Disordered" evidence="9">
    <location>
        <begin position="941"/>
        <end position="971"/>
    </location>
</feature>
<sequence>MAGRKRTTVSCRSTPHRLKKRCATRITATPLHANVPPRPTPRIKSKEKEEIETTRDEYWARPLPTSPAPSPPRPHEICPILNCTLVGTPHETQVFTYRKLYNENNETLRDALGRETAGRHSFPASEFKRDRSYMTPSARAKKAHGIEYWPDPPFKSSGDSVDGEHSMYVKYFERERSSISLTPPSREPARVHTTGGRQVVRRPLRLFANESGVGDGGMERDYEDGDDGSTIEEEKEQSLVHTAIGAQGDTASKSSYRKRRATKTPQVKARRRLNFTCGSVKSDGVRTLGSSREELIEDEEDENEEVEDGSDEPEREISYGMQSYLENNDDVEGGDPNKTLEDIFVHTPIGVRGETASKSTSRKRRTSKDTVAKSRRSFYTGSVESDRVRVMTSPEEEEMGEEEEENERDEEKMEDEEKENEGDDYGFDEPEEDGDMMIVEDGDSNKTLQEEKEESGEEEEGLGGEKMEESIELRVERSKERGDDNSVRVDGRDGEDEEEEVVEVEEEDDDDMRESLIEEDVEQIDAIMNDPIEEESIQDDELSDHTNTSRQEISESEEEDDNSDVMEKSAHSRSSVCDISLIDTTLTKLESVVDSIVDEDLRRMLAVCNQDNVTDMDELMATVATADKVGEGSFADAYLVKRDWDEEKKVFKIIALRTGKNDEDEMDEEEENVEGGKKEEDARAVLGELIISKDLTLLGRSGRNFTTAFAKLYQAKVIQGKFPPLLSDAWDRFYENDDDAIDDVNPKEYGVQQLFLVLECEYGGLSLKKFPFSSLLEIVSVYCQTALAMAVAESEFKFEHRDLHEDNVLVKRTEDGVIEFTFDCEEEKGNRGGNHKAIRVPTHGVKTTIIDFTLSRITRKTGRGHSMEEINVYHELTHQQCNQKAEAEQYVVYNKMEKLTQGVWEKYTPKSNVLWMRMQINWIIKENCNPRSELNKKRLETTRTRRTLKSDKKQEKKQSKKKSVDNRKSGVYEERTELSGATWMKKLKDGESIIRKLKSFSKGILKFNSAVDIVTSKEFESLLDLLVQ</sequence>
<keyword evidence="6" id="KW-0067">ATP-binding</keyword>
<dbReference type="GO" id="GO:0072354">
    <property type="term" value="F:histone H3T3 kinase activity"/>
    <property type="evidence" value="ECO:0000318"/>
    <property type="project" value="GO_Central"/>
</dbReference>
<organism evidence="10 11">
    <name type="scientific">Pristionchus pacificus</name>
    <name type="common">Parasitic nematode worm</name>
    <dbReference type="NCBI Taxonomy" id="54126"/>
    <lineage>
        <taxon>Eukaryota</taxon>
        <taxon>Metazoa</taxon>
        <taxon>Ecdysozoa</taxon>
        <taxon>Nematoda</taxon>
        <taxon>Chromadorea</taxon>
        <taxon>Rhabditida</taxon>
        <taxon>Rhabditina</taxon>
        <taxon>Diplogasteromorpha</taxon>
        <taxon>Diplogasteroidea</taxon>
        <taxon>Neodiplogasteridae</taxon>
        <taxon>Pristionchus</taxon>
    </lineage>
</organism>
<feature type="region of interest" description="Disordered" evidence="9">
    <location>
        <begin position="30"/>
        <end position="54"/>
    </location>
</feature>
<evidence type="ECO:0000256" key="3">
    <source>
        <dbReference type="ARBA" id="ARBA00022679"/>
    </source>
</evidence>
<feature type="compositionally biased region" description="Acidic residues" evidence="9">
    <location>
        <begin position="295"/>
        <end position="314"/>
    </location>
</feature>
<feature type="region of interest" description="Disordered" evidence="9">
    <location>
        <begin position="534"/>
        <end position="574"/>
    </location>
</feature>
<evidence type="ECO:0000256" key="6">
    <source>
        <dbReference type="ARBA" id="ARBA00022840"/>
    </source>
</evidence>
<evidence type="ECO:0000256" key="1">
    <source>
        <dbReference type="ARBA" id="ARBA00012513"/>
    </source>
</evidence>
<evidence type="ECO:0000256" key="2">
    <source>
        <dbReference type="ARBA" id="ARBA00022527"/>
    </source>
</evidence>
<evidence type="ECO:0000313" key="11">
    <source>
        <dbReference type="Proteomes" id="UP000005239"/>
    </source>
</evidence>
<dbReference type="PANTHER" id="PTHR24419:SF18">
    <property type="entry name" value="SERINE_THREONINE-PROTEIN KINASE HASPIN"/>
    <property type="match status" value="1"/>
</dbReference>
<reference evidence="11" key="1">
    <citation type="journal article" date="2008" name="Nat. Genet.">
        <title>The Pristionchus pacificus genome provides a unique perspective on nematode lifestyle and parasitism.</title>
        <authorList>
            <person name="Dieterich C."/>
            <person name="Clifton S.W."/>
            <person name="Schuster L.N."/>
            <person name="Chinwalla A."/>
            <person name="Delehaunty K."/>
            <person name="Dinkelacker I."/>
            <person name="Fulton L."/>
            <person name="Fulton R."/>
            <person name="Godfrey J."/>
            <person name="Minx P."/>
            <person name="Mitreva M."/>
            <person name="Roeseler W."/>
            <person name="Tian H."/>
            <person name="Witte H."/>
            <person name="Yang S.P."/>
            <person name="Wilson R.K."/>
            <person name="Sommer R.J."/>
        </authorList>
    </citation>
    <scope>NUCLEOTIDE SEQUENCE [LARGE SCALE GENOMIC DNA]</scope>
    <source>
        <strain evidence="11">PS312</strain>
    </source>
</reference>
<keyword evidence="11" id="KW-1185">Reference proteome</keyword>
<dbReference type="GO" id="GO:0005634">
    <property type="term" value="C:nucleus"/>
    <property type="evidence" value="ECO:0000318"/>
    <property type="project" value="GO_Central"/>
</dbReference>
<evidence type="ECO:0000313" key="10">
    <source>
        <dbReference type="EnsemblMetazoa" id="PPA09125.1"/>
    </source>
</evidence>
<keyword evidence="4" id="KW-0547">Nucleotide-binding</keyword>
<accession>A0A8R1U6X3</accession>
<feature type="compositionally biased region" description="Acidic residues" evidence="9">
    <location>
        <begin position="554"/>
        <end position="564"/>
    </location>
</feature>
<protein>
    <recommendedName>
        <fullName evidence="1">non-specific serine/threonine protein kinase</fullName>
        <ecNumber evidence="1">2.7.11.1</ecNumber>
    </recommendedName>
</protein>
<feature type="compositionally biased region" description="Acidic residues" evidence="9">
    <location>
        <begin position="493"/>
        <end position="522"/>
    </location>
</feature>
<name>A0A2A6B950_PRIPA</name>
<feature type="compositionally biased region" description="Acidic residues" evidence="9">
    <location>
        <begin position="394"/>
        <end position="442"/>
    </location>
</feature>
<dbReference type="Pfam" id="PF12330">
    <property type="entry name" value="Haspin_kinase"/>
    <property type="match status" value="1"/>
</dbReference>
<feature type="compositionally biased region" description="Acidic residues" evidence="9">
    <location>
        <begin position="221"/>
        <end position="235"/>
    </location>
</feature>